<gene>
    <name evidence="2" type="ORF">SAMN05660236_5808</name>
</gene>
<name>A0A1T5MM30_9BACT</name>
<feature type="transmembrane region" description="Helical" evidence="1">
    <location>
        <begin position="36"/>
        <end position="55"/>
    </location>
</feature>
<evidence type="ECO:0000256" key="1">
    <source>
        <dbReference type="SAM" id="Phobius"/>
    </source>
</evidence>
<evidence type="ECO:0000313" key="3">
    <source>
        <dbReference type="Proteomes" id="UP000190961"/>
    </source>
</evidence>
<dbReference type="EMBL" id="FUZU01000005">
    <property type="protein sequence ID" value="SKC89275.1"/>
    <property type="molecule type" value="Genomic_DNA"/>
</dbReference>
<protein>
    <submittedName>
        <fullName evidence="2">Uncharacterized protein</fullName>
    </submittedName>
</protein>
<reference evidence="2" key="1">
    <citation type="submission" date="2017-02" db="EMBL/GenBank/DDBJ databases">
        <authorList>
            <person name="Peterson S.W."/>
        </authorList>
    </citation>
    <scope>NUCLEOTIDE SEQUENCE [LARGE SCALE GENOMIC DNA]</scope>
    <source>
        <strain evidence="2">DSM 25262</strain>
    </source>
</reference>
<dbReference type="AlphaFoldDB" id="A0A1T5MM30"/>
<keyword evidence="1" id="KW-1133">Transmembrane helix</keyword>
<sequence length="66" mass="7446">MMKKVSVFLIVFVSVVALFSQGVLHRINWKVGYVSAYVVSIMLMGVALALFGYGVNRLVRRRRADL</sequence>
<keyword evidence="1" id="KW-0812">Transmembrane</keyword>
<dbReference type="Proteomes" id="UP000190961">
    <property type="component" value="Unassembled WGS sequence"/>
</dbReference>
<proteinExistence type="predicted"/>
<evidence type="ECO:0000313" key="2">
    <source>
        <dbReference type="EMBL" id="SKC89275.1"/>
    </source>
</evidence>
<keyword evidence="1" id="KW-0472">Membrane</keyword>
<organism evidence="2 3">
    <name type="scientific">Ohtaekwangia koreensis</name>
    <dbReference type="NCBI Taxonomy" id="688867"/>
    <lineage>
        <taxon>Bacteria</taxon>
        <taxon>Pseudomonadati</taxon>
        <taxon>Bacteroidota</taxon>
        <taxon>Cytophagia</taxon>
        <taxon>Cytophagales</taxon>
        <taxon>Fulvivirgaceae</taxon>
        <taxon>Ohtaekwangia</taxon>
    </lineage>
</organism>
<keyword evidence="3" id="KW-1185">Reference proteome</keyword>
<dbReference type="RefSeq" id="WP_079690305.1">
    <property type="nucleotide sequence ID" value="NZ_FUZU01000005.1"/>
</dbReference>
<accession>A0A1T5MM30</accession>